<dbReference type="Proteomes" id="UP000885830">
    <property type="component" value="Unassembled WGS sequence"/>
</dbReference>
<evidence type="ECO:0000313" key="2">
    <source>
        <dbReference type="EMBL" id="HHL43131.1"/>
    </source>
</evidence>
<dbReference type="AlphaFoldDB" id="A0A7C5M191"/>
<proteinExistence type="predicted"/>
<feature type="signal peptide" evidence="1">
    <location>
        <begin position="1"/>
        <end position="23"/>
    </location>
</feature>
<organism evidence="2">
    <name type="scientific">Hellea balneolensis</name>
    <dbReference type="NCBI Taxonomy" id="287478"/>
    <lineage>
        <taxon>Bacteria</taxon>
        <taxon>Pseudomonadati</taxon>
        <taxon>Pseudomonadota</taxon>
        <taxon>Alphaproteobacteria</taxon>
        <taxon>Maricaulales</taxon>
        <taxon>Robiginitomaculaceae</taxon>
        <taxon>Hellea</taxon>
    </lineage>
</organism>
<evidence type="ECO:0000256" key="1">
    <source>
        <dbReference type="SAM" id="SignalP"/>
    </source>
</evidence>
<comment type="caution">
    <text evidence="2">The sequence shown here is derived from an EMBL/GenBank/DDBJ whole genome shotgun (WGS) entry which is preliminary data.</text>
</comment>
<accession>A0A7C5M191</accession>
<sequence>MKNKLHNAHVLCAFAGLALFVSACKDNPEAKDTKTAAPSYASTYAPRPAKLYLSRTPTLLTVLAAN</sequence>
<protein>
    <submittedName>
        <fullName evidence="2">Uncharacterized protein</fullName>
    </submittedName>
</protein>
<reference evidence="2" key="1">
    <citation type="journal article" date="2020" name="mSystems">
        <title>Genome- and Community-Level Interaction Insights into Carbon Utilization and Element Cycling Functions of Hydrothermarchaeota in Hydrothermal Sediment.</title>
        <authorList>
            <person name="Zhou Z."/>
            <person name="Liu Y."/>
            <person name="Xu W."/>
            <person name="Pan J."/>
            <person name="Luo Z.H."/>
            <person name="Li M."/>
        </authorList>
    </citation>
    <scope>NUCLEOTIDE SEQUENCE [LARGE SCALE GENOMIC DNA]</scope>
    <source>
        <strain evidence="2">HyVt-485</strain>
    </source>
</reference>
<keyword evidence="1" id="KW-0732">Signal</keyword>
<gene>
    <name evidence="2" type="ORF">ENJ42_05905</name>
</gene>
<name>A0A7C5M191_9PROT</name>
<dbReference type="PROSITE" id="PS51257">
    <property type="entry name" value="PROKAR_LIPOPROTEIN"/>
    <property type="match status" value="1"/>
</dbReference>
<feature type="chain" id="PRO_5028065134" evidence="1">
    <location>
        <begin position="24"/>
        <end position="66"/>
    </location>
</feature>
<dbReference type="EMBL" id="DRMJ01000300">
    <property type="protein sequence ID" value="HHL43131.1"/>
    <property type="molecule type" value="Genomic_DNA"/>
</dbReference>